<keyword evidence="1" id="KW-0614">Plasmid</keyword>
<dbReference type="RefSeq" id="WP_174048993.1">
    <property type="nucleotide sequence ID" value="NZ_MK318987.1"/>
</dbReference>
<reference evidence="1" key="1">
    <citation type="submission" date="2018-12" db="EMBL/GenBank/DDBJ databases">
        <title>Three Rhizobium rhizogenes strains isolated from the same crown gall tumor carry diverse plasmids.</title>
        <authorList>
            <person name="Pulawska J."/>
            <person name="Kuzmanovic N."/>
        </authorList>
    </citation>
    <scope>NUCLEOTIDE SEQUENCE</scope>
    <source>
        <strain evidence="1">C6.5</strain>
        <plasmid evidence="1">pC6.5b</plasmid>
    </source>
</reference>
<gene>
    <name evidence="1" type="ORF">pC6.5b_378</name>
</gene>
<name>A0A7S4ZSJ8_RHIRH</name>
<dbReference type="AlphaFoldDB" id="A0A7S4ZSJ8"/>
<geneLocation type="plasmid" evidence="1">
    <name>pC6.5b</name>
</geneLocation>
<organism evidence="1">
    <name type="scientific">Rhizobium rhizogenes</name>
    <name type="common">Agrobacterium rhizogenes</name>
    <dbReference type="NCBI Taxonomy" id="359"/>
    <lineage>
        <taxon>Bacteria</taxon>
        <taxon>Pseudomonadati</taxon>
        <taxon>Pseudomonadota</taxon>
        <taxon>Alphaproteobacteria</taxon>
        <taxon>Hyphomicrobiales</taxon>
        <taxon>Rhizobiaceae</taxon>
        <taxon>Rhizobium/Agrobacterium group</taxon>
        <taxon>Rhizobium</taxon>
    </lineage>
</organism>
<accession>A0A7S4ZSJ8</accession>
<evidence type="ECO:0000313" key="1">
    <source>
        <dbReference type="EMBL" id="QCL10272.1"/>
    </source>
</evidence>
<protein>
    <submittedName>
        <fullName evidence="1">Uncharacterized protein</fullName>
    </submittedName>
</protein>
<dbReference type="EMBL" id="MK318987">
    <property type="protein sequence ID" value="QCL10272.1"/>
    <property type="molecule type" value="Genomic_DNA"/>
</dbReference>
<proteinExistence type="predicted"/>
<sequence>MRFDDKGHRAVVQYLGAPATNLLHRLYACGRLTEWRTTFTLSPLADVRDPVAQAGDVAAIALSAVASPGTAFVLDGADARVKLIGLSGSALGETTPSDLITLP</sequence>